<dbReference type="InterPro" id="IPR009875">
    <property type="entry name" value="PilZ_domain"/>
</dbReference>
<dbReference type="EMBL" id="RCCJ01000001">
    <property type="protein sequence ID" value="RLJ70079.1"/>
    <property type="molecule type" value="Genomic_DNA"/>
</dbReference>
<protein>
    <submittedName>
        <fullName evidence="2">PilZ domain-containing protein</fullName>
    </submittedName>
</protein>
<proteinExistence type="predicted"/>
<comment type="caution">
    <text evidence="2">The sequence shown here is derived from an EMBL/GenBank/DDBJ whole genome shotgun (WGS) entry which is preliminary data.</text>
</comment>
<keyword evidence="3" id="KW-1185">Reference proteome</keyword>
<evidence type="ECO:0000313" key="3">
    <source>
        <dbReference type="Proteomes" id="UP000267841"/>
    </source>
</evidence>
<organism evidence="2 3">
    <name type="scientific">Hydrogenivirga caldilitoris</name>
    <dbReference type="NCBI Taxonomy" id="246264"/>
    <lineage>
        <taxon>Bacteria</taxon>
        <taxon>Pseudomonadati</taxon>
        <taxon>Aquificota</taxon>
        <taxon>Aquificia</taxon>
        <taxon>Aquificales</taxon>
        <taxon>Aquificaceae</taxon>
        <taxon>Hydrogenivirga</taxon>
    </lineage>
</organism>
<dbReference type="RefSeq" id="WP_121009176.1">
    <property type="nucleotide sequence ID" value="NZ_RCCJ01000001.1"/>
</dbReference>
<dbReference type="Gene3D" id="2.40.10.220">
    <property type="entry name" value="predicted glycosyltransferase like domains"/>
    <property type="match status" value="1"/>
</dbReference>
<accession>A0A497XPN7</accession>
<feature type="domain" description="PilZ" evidence="1">
    <location>
        <begin position="252"/>
        <end position="351"/>
    </location>
</feature>
<reference evidence="2 3" key="1">
    <citation type="submission" date="2018-10" db="EMBL/GenBank/DDBJ databases">
        <title>Genomic Encyclopedia of Archaeal and Bacterial Type Strains, Phase II (KMG-II): from individual species to whole genera.</title>
        <authorList>
            <person name="Goeker M."/>
        </authorList>
    </citation>
    <scope>NUCLEOTIDE SEQUENCE [LARGE SCALE GENOMIC DNA]</scope>
    <source>
        <strain evidence="2 3">DSM 16510</strain>
    </source>
</reference>
<evidence type="ECO:0000259" key="1">
    <source>
        <dbReference type="Pfam" id="PF07238"/>
    </source>
</evidence>
<gene>
    <name evidence="2" type="ORF">BCF55_0341</name>
</gene>
<dbReference type="Pfam" id="PF07238">
    <property type="entry name" value="PilZ"/>
    <property type="match status" value="1"/>
</dbReference>
<dbReference type="OrthoDB" id="11447at2"/>
<sequence>MESQREFRDIVERLFPDREFFVRYKQKFQEVFSNNIGRDEPKLLSAQGMNTLIDKLYLLMFSFNRNPLREIGELSYQLASYDIDLRTALSKTLLEMLKDYTDHVINTHASHKSVKVFLSLIELYMSEVEGAYTKYANELGKITERREKPKVEGERGLIIEFFENQFNRKNRSIELITFYKEVPVVCRSRILDMEEGLLTVKLCDLKVFNIDEEVYIKHPNLPKTVAAVIRDIDNRNEVMEVELIGFVDLPQERRGYVRVTPREPMKVRLRKGSWETLGIVGDISVGGVGVYLKDKGELVSGDTIDLYLKLPKGDIETRATVRHIEEREGVFRVGISYELDLKKEDIISDYIMERQFEILKELKGS</sequence>
<name>A0A497XPN7_9AQUI</name>
<evidence type="ECO:0000313" key="2">
    <source>
        <dbReference type="EMBL" id="RLJ70079.1"/>
    </source>
</evidence>
<dbReference type="SUPFAM" id="SSF141371">
    <property type="entry name" value="PilZ domain-like"/>
    <property type="match status" value="1"/>
</dbReference>
<dbReference type="GO" id="GO:0035438">
    <property type="term" value="F:cyclic-di-GMP binding"/>
    <property type="evidence" value="ECO:0007669"/>
    <property type="project" value="InterPro"/>
</dbReference>
<dbReference type="Proteomes" id="UP000267841">
    <property type="component" value="Unassembled WGS sequence"/>
</dbReference>
<dbReference type="AlphaFoldDB" id="A0A497XPN7"/>